<protein>
    <submittedName>
        <fullName evidence="1">Uncharacterized protein</fullName>
    </submittedName>
</protein>
<dbReference type="Proteomes" id="UP001595630">
    <property type="component" value="Unassembled WGS sequence"/>
</dbReference>
<proteinExistence type="predicted"/>
<accession>A0ABV7T3D5</accession>
<keyword evidence="2" id="KW-1185">Reference proteome</keyword>
<organism evidence="1 2">
    <name type="scientific">Stutzerimonas tarimensis</name>
    <dbReference type="NCBI Taxonomy" id="1507735"/>
    <lineage>
        <taxon>Bacteria</taxon>
        <taxon>Pseudomonadati</taxon>
        <taxon>Pseudomonadota</taxon>
        <taxon>Gammaproteobacteria</taxon>
        <taxon>Pseudomonadales</taxon>
        <taxon>Pseudomonadaceae</taxon>
        <taxon>Stutzerimonas</taxon>
    </lineage>
</organism>
<comment type="caution">
    <text evidence="1">The sequence shown here is derived from an EMBL/GenBank/DDBJ whole genome shotgun (WGS) entry which is preliminary data.</text>
</comment>
<gene>
    <name evidence="1" type="ORF">ACFOMF_06570</name>
</gene>
<name>A0ABV7T3D5_9GAMM</name>
<sequence length="145" mass="16244">MGLYLSVTTASNNLKESPINRHIIRMASSAALLSRRGEIPASPSLDVTFMLPGKYDKPDFSGMRMGGYTPQNDTLFFQVAVPQRVLDSELTEPYMDLLLQDVVDNAAQMFHENSLAFDEAAWRRIIFTLSESAAPRPDLHLVARR</sequence>
<dbReference type="EMBL" id="JBHRXZ010000016">
    <property type="protein sequence ID" value="MFC3607437.1"/>
    <property type="molecule type" value="Genomic_DNA"/>
</dbReference>
<dbReference type="RefSeq" id="WP_386362572.1">
    <property type="nucleotide sequence ID" value="NZ_JBHRXZ010000016.1"/>
</dbReference>
<reference evidence="2" key="1">
    <citation type="journal article" date="2019" name="Int. J. Syst. Evol. Microbiol.">
        <title>The Global Catalogue of Microorganisms (GCM) 10K type strain sequencing project: providing services to taxonomists for standard genome sequencing and annotation.</title>
        <authorList>
            <consortium name="The Broad Institute Genomics Platform"/>
            <consortium name="The Broad Institute Genome Sequencing Center for Infectious Disease"/>
            <person name="Wu L."/>
            <person name="Ma J."/>
        </authorList>
    </citation>
    <scope>NUCLEOTIDE SEQUENCE [LARGE SCALE GENOMIC DNA]</scope>
    <source>
        <strain evidence="2">KCTC 42447</strain>
    </source>
</reference>
<evidence type="ECO:0000313" key="2">
    <source>
        <dbReference type="Proteomes" id="UP001595630"/>
    </source>
</evidence>
<evidence type="ECO:0000313" key="1">
    <source>
        <dbReference type="EMBL" id="MFC3607437.1"/>
    </source>
</evidence>